<evidence type="ECO:0000256" key="9">
    <source>
        <dbReference type="ARBA" id="ARBA00023679"/>
    </source>
</evidence>
<dbReference type="Gene3D" id="3.90.79.10">
    <property type="entry name" value="Nucleoside Triphosphate Pyrophosphohydrolase"/>
    <property type="match status" value="1"/>
</dbReference>
<keyword evidence="5" id="KW-0479">Metal-binding</keyword>
<dbReference type="InterPro" id="IPR015797">
    <property type="entry name" value="NUDIX_hydrolase-like_dom_sf"/>
</dbReference>
<dbReference type="CDD" id="cd03429">
    <property type="entry name" value="NUDIX_NADH_pyrophosphatase_Nudt13"/>
    <property type="match status" value="1"/>
</dbReference>
<evidence type="ECO:0000256" key="6">
    <source>
        <dbReference type="ARBA" id="ARBA00022801"/>
    </source>
</evidence>
<keyword evidence="6 10" id="KW-0378">Hydrolase</keyword>
<dbReference type="InterPro" id="IPR050241">
    <property type="entry name" value="NAD-cap_RNA_hydrolase_NudC"/>
</dbReference>
<dbReference type="SUPFAM" id="SSF55811">
    <property type="entry name" value="Nudix"/>
    <property type="match status" value="1"/>
</dbReference>
<evidence type="ECO:0000256" key="1">
    <source>
        <dbReference type="ARBA" id="ARBA00001946"/>
    </source>
</evidence>
<evidence type="ECO:0000256" key="4">
    <source>
        <dbReference type="ARBA" id="ARBA00012381"/>
    </source>
</evidence>
<evidence type="ECO:0000256" key="2">
    <source>
        <dbReference type="ARBA" id="ARBA00001947"/>
    </source>
</evidence>
<comment type="cofactor">
    <cofactor evidence="2">
        <name>Zn(2+)</name>
        <dbReference type="ChEBI" id="CHEBI:29105"/>
    </cofactor>
</comment>
<dbReference type="EMBL" id="CP136958">
    <property type="protein sequence ID" value="WOT01422.1"/>
    <property type="molecule type" value="Genomic_DNA"/>
</dbReference>
<dbReference type="AlphaFoldDB" id="A0AAF0YP19"/>
<evidence type="ECO:0000256" key="8">
    <source>
        <dbReference type="ARBA" id="ARBA00023027"/>
    </source>
</evidence>
<accession>A0AAF0YP19</accession>
<dbReference type="InterPro" id="IPR049734">
    <property type="entry name" value="NudC-like_C"/>
</dbReference>
<evidence type="ECO:0000256" key="3">
    <source>
        <dbReference type="ARBA" id="ARBA00009595"/>
    </source>
</evidence>
<dbReference type="RefSeq" id="WP_101677881.1">
    <property type="nucleotide sequence ID" value="NZ_CP136958.1"/>
</dbReference>
<dbReference type="Pfam" id="PF00293">
    <property type="entry name" value="NUDIX"/>
    <property type="match status" value="1"/>
</dbReference>
<dbReference type="PROSITE" id="PS00893">
    <property type="entry name" value="NUDIX_BOX"/>
    <property type="match status" value="1"/>
</dbReference>
<dbReference type="GO" id="GO:0035529">
    <property type="term" value="F:NADH pyrophosphatase activity"/>
    <property type="evidence" value="ECO:0007669"/>
    <property type="project" value="TreeGrafter"/>
</dbReference>
<protein>
    <recommendedName>
        <fullName evidence="4">NAD(+) diphosphatase</fullName>
        <ecNumber evidence="4">3.6.1.22</ecNumber>
    </recommendedName>
</protein>
<name>A0AAF0YP19_9CORY</name>
<reference evidence="12" key="1">
    <citation type="submission" date="2017-12" db="EMBL/GenBank/DDBJ databases">
        <authorList>
            <person name="Thomas-White K."/>
            <person name="Wolfe A.J."/>
        </authorList>
    </citation>
    <scope>NUCLEOTIDE SEQUENCE</scope>
    <source>
        <strain evidence="12">UMB0763</strain>
    </source>
</reference>
<feature type="domain" description="Nudix hydrolase" evidence="11">
    <location>
        <begin position="134"/>
        <end position="258"/>
    </location>
</feature>
<evidence type="ECO:0000259" key="11">
    <source>
        <dbReference type="PROSITE" id="PS51462"/>
    </source>
</evidence>
<organism evidence="12 13">
    <name type="scientific">Corynebacterium pyruviciproducens</name>
    <dbReference type="NCBI Taxonomy" id="598660"/>
    <lineage>
        <taxon>Bacteria</taxon>
        <taxon>Bacillati</taxon>
        <taxon>Actinomycetota</taxon>
        <taxon>Actinomycetes</taxon>
        <taxon>Mycobacteriales</taxon>
        <taxon>Corynebacteriaceae</taxon>
        <taxon>Corynebacterium</taxon>
    </lineage>
</organism>
<gene>
    <name evidence="12" type="ORF">CYJ47_09100</name>
</gene>
<dbReference type="PANTHER" id="PTHR42904">
    <property type="entry name" value="NUDIX HYDROLASE, NUDC SUBFAMILY"/>
    <property type="match status" value="1"/>
</dbReference>
<keyword evidence="8" id="KW-0520">NAD</keyword>
<dbReference type="PRINTS" id="PR00502">
    <property type="entry name" value="NUDIXFAMILY"/>
</dbReference>
<evidence type="ECO:0000313" key="13">
    <source>
        <dbReference type="Proteomes" id="UP000234560"/>
    </source>
</evidence>
<evidence type="ECO:0000256" key="7">
    <source>
        <dbReference type="ARBA" id="ARBA00022842"/>
    </source>
</evidence>
<keyword evidence="7" id="KW-0460">Magnesium</keyword>
<proteinExistence type="inferred from homology"/>
<reference evidence="12" key="2">
    <citation type="submission" date="2023-10" db="EMBL/GenBank/DDBJ databases">
        <authorList>
            <person name="Choi B."/>
        </authorList>
    </citation>
    <scope>NUCLEOTIDE SEQUENCE</scope>
    <source>
        <strain evidence="12">UMB0763</strain>
    </source>
</reference>
<evidence type="ECO:0000313" key="12">
    <source>
        <dbReference type="EMBL" id="WOT01422.1"/>
    </source>
</evidence>
<dbReference type="InterPro" id="IPR020476">
    <property type="entry name" value="Nudix_hydrolase"/>
</dbReference>
<comment type="similarity">
    <text evidence="3">Belongs to the Nudix hydrolase family. NudC subfamily.</text>
</comment>
<evidence type="ECO:0000256" key="10">
    <source>
        <dbReference type="RuleBase" id="RU003476"/>
    </source>
</evidence>
<dbReference type="KEGG" id="cpyr:CYJ47_09100"/>
<dbReference type="PROSITE" id="PS51462">
    <property type="entry name" value="NUDIX"/>
    <property type="match status" value="1"/>
</dbReference>
<dbReference type="InterPro" id="IPR000086">
    <property type="entry name" value="NUDIX_hydrolase_dom"/>
</dbReference>
<comment type="catalytic activity">
    <reaction evidence="9">
        <text>a 5'-end NAD(+)-phospho-ribonucleoside in mRNA + H2O = a 5'-end phospho-adenosine-phospho-ribonucleoside in mRNA + beta-nicotinamide D-ribonucleotide + 2 H(+)</text>
        <dbReference type="Rhea" id="RHEA:60876"/>
        <dbReference type="Rhea" id="RHEA-COMP:15698"/>
        <dbReference type="Rhea" id="RHEA-COMP:15719"/>
        <dbReference type="ChEBI" id="CHEBI:14649"/>
        <dbReference type="ChEBI" id="CHEBI:15377"/>
        <dbReference type="ChEBI" id="CHEBI:15378"/>
        <dbReference type="ChEBI" id="CHEBI:144029"/>
        <dbReference type="ChEBI" id="CHEBI:144051"/>
    </reaction>
    <physiologicalReaction direction="left-to-right" evidence="9">
        <dbReference type="Rhea" id="RHEA:60877"/>
    </physiologicalReaction>
</comment>
<dbReference type="PANTHER" id="PTHR42904:SF6">
    <property type="entry name" value="NAD-CAPPED RNA HYDROLASE NUDT12"/>
    <property type="match status" value="1"/>
</dbReference>
<dbReference type="GO" id="GO:0005829">
    <property type="term" value="C:cytosol"/>
    <property type="evidence" value="ECO:0007669"/>
    <property type="project" value="TreeGrafter"/>
</dbReference>
<sequence length="264" mass="28768">MVEGRGTQGGERILYLFTAKGTFATEGGSGTEQPVYGWPLAEVDEIPTVTIDVEGGNRAGLVSPGELEGLIGASPRSLKIARIQDQPTSDPLARTFMRLRNQVTFKYSPVNGEKVSYEADGRFGYDQSGNEVFPRLDPAVIGLVTMGEKLLLTRKPGRDYYSLVAGYVEPGETIEDAFTREVLEETGRRVKNSRYVMSAPWAATGSLMLGMHAETTDSEAVSPTDGELEETRWVTRSEVLSGRVPLTGRGSLARTLIDRWSDVG</sequence>
<dbReference type="GO" id="GO:0046872">
    <property type="term" value="F:metal ion binding"/>
    <property type="evidence" value="ECO:0007669"/>
    <property type="project" value="UniProtKB-KW"/>
</dbReference>
<dbReference type="GO" id="GO:0019677">
    <property type="term" value="P:NAD+ catabolic process"/>
    <property type="evidence" value="ECO:0007669"/>
    <property type="project" value="TreeGrafter"/>
</dbReference>
<dbReference type="GO" id="GO:0006742">
    <property type="term" value="P:NADP+ catabolic process"/>
    <property type="evidence" value="ECO:0007669"/>
    <property type="project" value="TreeGrafter"/>
</dbReference>
<comment type="cofactor">
    <cofactor evidence="1">
        <name>Mg(2+)</name>
        <dbReference type="ChEBI" id="CHEBI:18420"/>
    </cofactor>
</comment>
<dbReference type="Proteomes" id="UP000234560">
    <property type="component" value="Chromosome"/>
</dbReference>
<evidence type="ECO:0000256" key="5">
    <source>
        <dbReference type="ARBA" id="ARBA00022723"/>
    </source>
</evidence>
<dbReference type="InterPro" id="IPR020084">
    <property type="entry name" value="NUDIX_hydrolase_CS"/>
</dbReference>
<dbReference type="EC" id="3.6.1.22" evidence="4"/>